<dbReference type="EMBL" id="LAZR01016203">
    <property type="protein sequence ID" value="KKM05518.1"/>
    <property type="molecule type" value="Genomic_DNA"/>
</dbReference>
<organism evidence="2">
    <name type="scientific">marine sediment metagenome</name>
    <dbReference type="NCBI Taxonomy" id="412755"/>
    <lineage>
        <taxon>unclassified sequences</taxon>
        <taxon>metagenomes</taxon>
        <taxon>ecological metagenomes</taxon>
    </lineage>
</organism>
<feature type="domain" description="AP complex mu/sigma subunit" evidence="1">
    <location>
        <begin position="1"/>
        <end position="143"/>
    </location>
</feature>
<proteinExistence type="predicted"/>
<reference evidence="2" key="1">
    <citation type="journal article" date="2015" name="Nature">
        <title>Complex archaea that bridge the gap between prokaryotes and eukaryotes.</title>
        <authorList>
            <person name="Spang A."/>
            <person name="Saw J.H."/>
            <person name="Jorgensen S.L."/>
            <person name="Zaremba-Niedzwiedzka K."/>
            <person name="Martijn J."/>
            <person name="Lind A.E."/>
            <person name="van Eijk R."/>
            <person name="Schleper C."/>
            <person name="Guy L."/>
            <person name="Ettema T.J."/>
        </authorList>
    </citation>
    <scope>NUCLEOTIDE SEQUENCE</scope>
</reference>
<gene>
    <name evidence="2" type="ORF">LCGC14_1753340</name>
</gene>
<comment type="caution">
    <text evidence="2">The sequence shown here is derived from an EMBL/GenBank/DDBJ whole genome shotgun (WGS) entry which is preliminary data.</text>
</comment>
<accession>A0A0F9K2P7</accession>
<evidence type="ECO:0000313" key="2">
    <source>
        <dbReference type="EMBL" id="KKM05518.1"/>
    </source>
</evidence>
<dbReference type="AlphaFoldDB" id="A0A0F9K2P7"/>
<evidence type="ECO:0000259" key="1">
    <source>
        <dbReference type="Pfam" id="PF01217"/>
    </source>
</evidence>
<sequence length="159" mass="18461">MIEDLLIINESGALLYNWHPQGFISNGKEDLLSGFLTAINSFATVERGEDIKSLKLRETQIIFERYDELFQKLTFVITTKNEELIEILHAVLHELMEKFPKLFHDSLNREFNGLVTIFRKFDPYMEEIIKSYGLDIVDTILKQVDKGGALKAVIFFIIF</sequence>
<name>A0A0F9K2P7_9ZZZZ</name>
<protein>
    <recommendedName>
        <fullName evidence="1">AP complex mu/sigma subunit domain-containing protein</fullName>
    </recommendedName>
</protein>
<dbReference type="Pfam" id="PF01217">
    <property type="entry name" value="Clat_adaptor_s"/>
    <property type="match status" value="1"/>
</dbReference>
<dbReference type="InterPro" id="IPR022775">
    <property type="entry name" value="AP_mu_sigma_su"/>
</dbReference>